<dbReference type="AlphaFoldDB" id="A0A2P2J4D8"/>
<sequence>MKLMVPMNIIISSEAPSTLPSSLFKT</sequence>
<organism evidence="1">
    <name type="scientific">Rhizophora mucronata</name>
    <name type="common">Asiatic mangrove</name>
    <dbReference type="NCBI Taxonomy" id="61149"/>
    <lineage>
        <taxon>Eukaryota</taxon>
        <taxon>Viridiplantae</taxon>
        <taxon>Streptophyta</taxon>
        <taxon>Embryophyta</taxon>
        <taxon>Tracheophyta</taxon>
        <taxon>Spermatophyta</taxon>
        <taxon>Magnoliopsida</taxon>
        <taxon>eudicotyledons</taxon>
        <taxon>Gunneridae</taxon>
        <taxon>Pentapetalae</taxon>
        <taxon>rosids</taxon>
        <taxon>fabids</taxon>
        <taxon>Malpighiales</taxon>
        <taxon>Rhizophoraceae</taxon>
        <taxon>Rhizophora</taxon>
    </lineage>
</organism>
<proteinExistence type="predicted"/>
<evidence type="ECO:0000313" key="1">
    <source>
        <dbReference type="EMBL" id="MBW88351.1"/>
    </source>
</evidence>
<reference evidence="1" key="1">
    <citation type="submission" date="2018-02" db="EMBL/GenBank/DDBJ databases">
        <title>Rhizophora mucronata_Transcriptome.</title>
        <authorList>
            <person name="Meera S.P."/>
            <person name="Sreeshan A."/>
            <person name="Augustine A."/>
        </authorList>
    </citation>
    <scope>NUCLEOTIDE SEQUENCE</scope>
    <source>
        <tissue evidence="1">Leaf</tissue>
    </source>
</reference>
<name>A0A2P2J4D8_RHIMU</name>
<accession>A0A2P2J4D8</accession>
<protein>
    <submittedName>
        <fullName evidence="1">Uncharacterized protein</fullName>
    </submittedName>
</protein>
<dbReference type="EMBL" id="GGEC01007868">
    <property type="protein sequence ID" value="MBW88351.1"/>
    <property type="molecule type" value="Transcribed_RNA"/>
</dbReference>